<comment type="similarity">
    <text evidence="2">Belongs to the bacterial solute-binding protein 8 family.</text>
</comment>
<name>A0A329MES0_9BACL</name>
<keyword evidence="4" id="KW-0732">Signal</keyword>
<organism evidence="7 8">
    <name type="scientific">Paenibacillus contaminans</name>
    <dbReference type="NCBI Taxonomy" id="450362"/>
    <lineage>
        <taxon>Bacteria</taxon>
        <taxon>Bacillati</taxon>
        <taxon>Bacillota</taxon>
        <taxon>Bacilli</taxon>
        <taxon>Bacillales</taxon>
        <taxon>Paenibacillaceae</taxon>
        <taxon>Paenibacillus</taxon>
    </lineage>
</organism>
<dbReference type="Proteomes" id="UP000250369">
    <property type="component" value="Unassembled WGS sequence"/>
</dbReference>
<evidence type="ECO:0000256" key="2">
    <source>
        <dbReference type="ARBA" id="ARBA00008814"/>
    </source>
</evidence>
<sequence>MIIVVDREAKPLFLQHTFPPLRTYRLSVIVSLLFLLLALSGCGAAGPSDGPNDSDNVKAAQASDGKNGSSPSPNDKDAGKTAGDSAQQTAKMKTVSTVKGDIQIPVQPQRIVAEEYLGSLIALNVIPVGAPGLTIKNYYFKEALAGIADTGVYGKPSAENIIALNPDLIITGNGETYDVLSKIAPTLVIPYGDLKNVHQELAYFGDLLGKEDKAKTWLAEYDRRIAAAKAKVDAVIPAGASFSIMEDGEKTTWVYGDNFGRGGQPVYQALGRKPPAEIADTLMEKQWAELSAELLEKYAGDYIVMTSNNRTAEDFKADPIWRNLPAVKNGNLYVWPEERSWYYDPLAVLAQTEELAEWLAKHGK</sequence>
<dbReference type="Pfam" id="PF01497">
    <property type="entry name" value="Peripla_BP_2"/>
    <property type="match status" value="1"/>
</dbReference>
<dbReference type="InterPro" id="IPR051313">
    <property type="entry name" value="Bact_iron-sidero_bind"/>
</dbReference>
<evidence type="ECO:0000313" key="8">
    <source>
        <dbReference type="Proteomes" id="UP000250369"/>
    </source>
</evidence>
<accession>A0A329MES0</accession>
<evidence type="ECO:0000313" key="7">
    <source>
        <dbReference type="EMBL" id="RAV15597.1"/>
    </source>
</evidence>
<evidence type="ECO:0000256" key="1">
    <source>
        <dbReference type="ARBA" id="ARBA00004196"/>
    </source>
</evidence>
<reference evidence="7 8" key="1">
    <citation type="journal article" date="2009" name="Int. J. Syst. Evol. Microbiol.">
        <title>Paenibacillus contaminans sp. nov., isolated from a contaminated laboratory plate.</title>
        <authorList>
            <person name="Chou J.H."/>
            <person name="Lee J.H."/>
            <person name="Lin M.C."/>
            <person name="Chang P.S."/>
            <person name="Arun A.B."/>
            <person name="Young C.C."/>
            <person name="Chen W.M."/>
        </authorList>
    </citation>
    <scope>NUCLEOTIDE SEQUENCE [LARGE SCALE GENOMIC DNA]</scope>
    <source>
        <strain evidence="7 8">CKOBP-6</strain>
    </source>
</reference>
<proteinExistence type="inferred from homology"/>
<dbReference type="AlphaFoldDB" id="A0A329MES0"/>
<comment type="caution">
    <text evidence="7">The sequence shown here is derived from an EMBL/GenBank/DDBJ whole genome shotgun (WGS) entry which is preliminary data.</text>
</comment>
<dbReference type="OrthoDB" id="2241086at2"/>
<dbReference type="GO" id="GO:1901678">
    <property type="term" value="P:iron coordination entity transport"/>
    <property type="evidence" value="ECO:0007669"/>
    <property type="project" value="UniProtKB-ARBA"/>
</dbReference>
<protein>
    <submittedName>
        <fullName evidence="7">ABC transporter substrate-binding protein</fullName>
    </submittedName>
</protein>
<evidence type="ECO:0000256" key="3">
    <source>
        <dbReference type="ARBA" id="ARBA00022448"/>
    </source>
</evidence>
<feature type="region of interest" description="Disordered" evidence="5">
    <location>
        <begin position="47"/>
        <end position="90"/>
    </location>
</feature>
<evidence type="ECO:0000256" key="4">
    <source>
        <dbReference type="ARBA" id="ARBA00022729"/>
    </source>
</evidence>
<gene>
    <name evidence="7" type="ORF">DQG23_29930</name>
</gene>
<dbReference type="PANTHER" id="PTHR30532">
    <property type="entry name" value="IRON III DICITRATE-BINDING PERIPLASMIC PROTEIN"/>
    <property type="match status" value="1"/>
</dbReference>
<dbReference type="SUPFAM" id="SSF53807">
    <property type="entry name" value="Helical backbone' metal receptor"/>
    <property type="match status" value="1"/>
</dbReference>
<feature type="domain" description="Fe/B12 periplasmic-binding" evidence="6">
    <location>
        <begin position="110"/>
        <end position="363"/>
    </location>
</feature>
<dbReference type="InterPro" id="IPR002491">
    <property type="entry name" value="ABC_transptr_periplasmic_BD"/>
</dbReference>
<comment type="subcellular location">
    <subcellularLocation>
        <location evidence="1">Cell envelope</location>
    </subcellularLocation>
</comment>
<dbReference type="PANTHER" id="PTHR30532:SF26">
    <property type="entry name" value="IRON(3+)-HYDROXAMATE-BINDING PROTEIN FHUD"/>
    <property type="match status" value="1"/>
</dbReference>
<dbReference type="EMBL" id="QMFB01000023">
    <property type="protein sequence ID" value="RAV15597.1"/>
    <property type="molecule type" value="Genomic_DNA"/>
</dbReference>
<evidence type="ECO:0000259" key="6">
    <source>
        <dbReference type="PROSITE" id="PS50983"/>
    </source>
</evidence>
<evidence type="ECO:0000256" key="5">
    <source>
        <dbReference type="SAM" id="MobiDB-lite"/>
    </source>
</evidence>
<keyword evidence="3" id="KW-0813">Transport</keyword>
<dbReference type="PROSITE" id="PS50983">
    <property type="entry name" value="FE_B12_PBP"/>
    <property type="match status" value="1"/>
</dbReference>
<dbReference type="Gene3D" id="3.40.50.1980">
    <property type="entry name" value="Nitrogenase molybdenum iron protein domain"/>
    <property type="match status" value="2"/>
</dbReference>
<keyword evidence="8" id="KW-1185">Reference proteome</keyword>
<dbReference type="GO" id="GO:0030288">
    <property type="term" value="C:outer membrane-bounded periplasmic space"/>
    <property type="evidence" value="ECO:0007669"/>
    <property type="project" value="TreeGrafter"/>
</dbReference>
<feature type="compositionally biased region" description="Polar residues" evidence="5">
    <location>
        <begin position="64"/>
        <end position="73"/>
    </location>
</feature>